<protein>
    <submittedName>
        <fullName evidence="6">ATPase involved in chromosome partitioning-like protein</fullName>
    </submittedName>
</protein>
<sequence length="754" mass="83364">MAPPIVKRFLISLNQNKWLGIFVIIASMGGAVVFAMLPPPPPPKPVYQANGRLDFRTPPPSFTTAGAAIQQQNRAITPEVLMAPRVLESVAKKLQLTDEQIIDIRDNKLKIILPETTAQAANKNQNQNQSTPNQNQAQNSSPTQGITLEYTDEQSATRAELILQTFMNEMIDYSRWLNTAQLREKIAALNKRLGQVQQDLTKAEKQYYDYISQQGTDLIAVEDGSLVTAITNSQQQRRQIQLGLQEIQGQIDNLSKQLGLTPQQAYTQTVFSADPILANLRANLLNTELQLERLQRELRPEHPTIIQLLKEKQVNETLLQQRALELIGKDGVLAPLPGEIRKESNLDTGRLQLANQLLALDTQRQGLLRQLASVMSTERELQKKYKEFPQKRLKLTPLQQAMEFQKTIYNNVLNSLTDARAAESETESSLVISQEPFVPPIKPYKAPQKNVPLIILAGAGIGVFASAGVIFLLAMIDDKLYSPQEIRDALTEREVLILGQLPLIENLNSDEPREAILLEEDYSTYLPFYERLRSNIRRFGSASSKVIIVTSIINEEGKTANAYNLAIASAQAGKRTLLVEADLRSPSKSSILQVNPDPESGLEPLRYYAARTEAISLVPAVENLYILPSAGPQKRAAAIIESSELQLLLKDARGRFDMVVIDTPSLSKCNDALLLEPLTDGLILVTRPGITRSSFLSEAIEQLAEAEISVLGAVINCVENLVTPEGPAIPALETELGAVPEEEANSKPPLKISA</sequence>
<proteinExistence type="predicted"/>
<keyword evidence="5" id="KW-0812">Transmembrane</keyword>
<dbReference type="STRING" id="497965.Cyan7822_3790"/>
<evidence type="ECO:0000256" key="2">
    <source>
        <dbReference type="ARBA" id="ARBA00022840"/>
    </source>
</evidence>
<dbReference type="RefSeq" id="WP_013323793.1">
    <property type="nucleotide sequence ID" value="NC_014501.1"/>
</dbReference>
<reference evidence="7" key="1">
    <citation type="journal article" date="2011" name="MBio">
        <title>Novel metabolic attributes of the genus Cyanothece, comprising a group of unicellular nitrogen-fixing Cyanobacteria.</title>
        <authorList>
            <person name="Bandyopadhyay A."/>
            <person name="Elvitigala T."/>
            <person name="Welsh E."/>
            <person name="Stockel J."/>
            <person name="Liberton M."/>
            <person name="Min H."/>
            <person name="Sherman L.A."/>
            <person name="Pakrasi H.B."/>
        </authorList>
    </citation>
    <scope>NUCLEOTIDE SEQUENCE [LARGE SCALE GENOMIC DNA]</scope>
    <source>
        <strain evidence="7">PCC 7822</strain>
    </source>
</reference>
<keyword evidence="7" id="KW-1185">Reference proteome</keyword>
<dbReference type="PANTHER" id="PTHR32309">
    <property type="entry name" value="TYROSINE-PROTEIN KINASE"/>
    <property type="match status" value="1"/>
</dbReference>
<evidence type="ECO:0000256" key="3">
    <source>
        <dbReference type="SAM" id="Coils"/>
    </source>
</evidence>
<feature type="coiled-coil region" evidence="3">
    <location>
        <begin position="237"/>
        <end position="297"/>
    </location>
</feature>
<keyword evidence="2" id="KW-0067">ATP-binding</keyword>
<dbReference type="OrthoDB" id="9758283at2"/>
<feature type="transmembrane region" description="Helical" evidence="5">
    <location>
        <begin position="18"/>
        <end position="37"/>
    </location>
</feature>
<evidence type="ECO:0000313" key="6">
    <source>
        <dbReference type="EMBL" id="ADN15725.1"/>
    </source>
</evidence>
<evidence type="ECO:0000256" key="1">
    <source>
        <dbReference type="ARBA" id="ARBA00022741"/>
    </source>
</evidence>
<evidence type="ECO:0000256" key="4">
    <source>
        <dbReference type="SAM" id="MobiDB-lite"/>
    </source>
</evidence>
<name>E0UI73_GLOV7</name>
<organism evidence="6 7">
    <name type="scientific">Gloeothece verrucosa (strain PCC 7822)</name>
    <name type="common">Cyanothece sp. (strain PCC 7822)</name>
    <dbReference type="NCBI Taxonomy" id="497965"/>
    <lineage>
        <taxon>Bacteria</taxon>
        <taxon>Bacillati</taxon>
        <taxon>Cyanobacteriota</taxon>
        <taxon>Cyanophyceae</taxon>
        <taxon>Oscillatoriophycideae</taxon>
        <taxon>Chroococcales</taxon>
        <taxon>Aphanothecaceae</taxon>
        <taxon>Gloeothece</taxon>
        <taxon>Gloeothece verrucosa</taxon>
    </lineage>
</organism>
<dbReference type="eggNOG" id="COG3206">
    <property type="taxonomic scope" value="Bacteria"/>
</dbReference>
<keyword evidence="5" id="KW-0472">Membrane</keyword>
<accession>E0UI73</accession>
<gene>
    <name evidence="6" type="ordered locus">Cyan7822_3790</name>
</gene>
<dbReference type="AlphaFoldDB" id="E0UI73"/>
<dbReference type="GO" id="GO:0004713">
    <property type="term" value="F:protein tyrosine kinase activity"/>
    <property type="evidence" value="ECO:0007669"/>
    <property type="project" value="TreeGrafter"/>
</dbReference>
<dbReference type="InterPro" id="IPR027417">
    <property type="entry name" value="P-loop_NTPase"/>
</dbReference>
<feature type="region of interest" description="Disordered" evidence="4">
    <location>
        <begin position="122"/>
        <end position="142"/>
    </location>
</feature>
<keyword evidence="1" id="KW-0547">Nucleotide-binding</keyword>
<dbReference type="EMBL" id="CP002198">
    <property type="protein sequence ID" value="ADN15725.1"/>
    <property type="molecule type" value="Genomic_DNA"/>
</dbReference>
<dbReference type="HOGENOM" id="CLU_009912_2_2_3"/>
<dbReference type="SUPFAM" id="SSF52540">
    <property type="entry name" value="P-loop containing nucleoside triphosphate hydrolases"/>
    <property type="match status" value="1"/>
</dbReference>
<dbReference type="CDD" id="cd05387">
    <property type="entry name" value="BY-kinase"/>
    <property type="match status" value="1"/>
</dbReference>
<keyword evidence="3" id="KW-0175">Coiled coil</keyword>
<keyword evidence="5" id="KW-1133">Transmembrane helix</keyword>
<dbReference type="GO" id="GO:0005886">
    <property type="term" value="C:plasma membrane"/>
    <property type="evidence" value="ECO:0007669"/>
    <property type="project" value="TreeGrafter"/>
</dbReference>
<evidence type="ECO:0000313" key="7">
    <source>
        <dbReference type="Proteomes" id="UP000008206"/>
    </source>
</evidence>
<dbReference type="InterPro" id="IPR005702">
    <property type="entry name" value="Wzc-like_C"/>
</dbReference>
<evidence type="ECO:0000256" key="5">
    <source>
        <dbReference type="SAM" id="Phobius"/>
    </source>
</evidence>
<dbReference type="PANTHER" id="PTHR32309:SF13">
    <property type="entry name" value="FERRIC ENTEROBACTIN TRANSPORT PROTEIN FEPE"/>
    <property type="match status" value="1"/>
</dbReference>
<dbReference type="eggNOG" id="COG0489">
    <property type="taxonomic scope" value="Bacteria"/>
</dbReference>
<dbReference type="KEGG" id="cyj:Cyan7822_3790"/>
<dbReference type="InterPro" id="IPR050445">
    <property type="entry name" value="Bact_polysacc_biosynth/exp"/>
</dbReference>
<dbReference type="Proteomes" id="UP000008206">
    <property type="component" value="Chromosome"/>
</dbReference>
<dbReference type="Gene3D" id="3.40.50.300">
    <property type="entry name" value="P-loop containing nucleotide triphosphate hydrolases"/>
    <property type="match status" value="1"/>
</dbReference>
<feature type="coiled-coil region" evidence="3">
    <location>
        <begin position="179"/>
        <end position="206"/>
    </location>
</feature>
<feature type="region of interest" description="Disordered" evidence="4">
    <location>
        <begin position="735"/>
        <end position="754"/>
    </location>
</feature>
<feature type="transmembrane region" description="Helical" evidence="5">
    <location>
        <begin position="453"/>
        <end position="476"/>
    </location>
</feature>